<feature type="transmembrane region" description="Helical" evidence="2">
    <location>
        <begin position="666"/>
        <end position="685"/>
    </location>
</feature>
<evidence type="ECO:0000256" key="2">
    <source>
        <dbReference type="SAM" id="Phobius"/>
    </source>
</evidence>
<comment type="caution">
    <text evidence="3">The sequence shown here is derived from an EMBL/GenBank/DDBJ whole genome shotgun (WGS) entry which is preliminary data.</text>
</comment>
<keyword evidence="2" id="KW-1133">Transmembrane helix</keyword>
<sequence>MMDNLNHGCLQGGLAKLIGTYPASDLSLVRSALMWLSVAQRPLRAHELWLALQIRELEEVEHIECLLAETVAVDDQEAVSSLQYLLGSLISVRPDTNRTNRVYITLNNPQLSSPSIQGKVPALDFSTAQAHIFVGRVCMAICGVTTSQLAHVHEGSTSSSLISYAWRYWDTHLSLSGSGLDEQDVTSVADRMIHAVCTDTLVFLLALNKLFTGPITFLGIYDRARCTALVMDAQAAVQNSIRLLSWLVGGGNHCSGLATARRMVEASINVEGSAVPLLQSSGGALRGSKQQSKGQGLLERVQPMLGEAEGGLTRAFADLASGLRSIATVLAEWPLHNALLGEYKSKRSPFDILTNTANWMEGIAGYPFRGGACPLQSENPFLSTDKSGPGDRLRRGRFSPAKAGSDATRPTTWGANTEFNISPAARLVYKIKGLTLRRTPTATFTINSPNRPSSFASFPSAMAGLPPPLSITTLVINLIHHHLNPFRKQQQPPSSLPLPVFLPPQEISPLHLLTATTLAHLRRVFAPWLGQYPWSYHHPLTDLRLAISNPEVFVSDMLGYSWRGVAVGGGGGGGMWLEVGRVGGLVWVLVTGEYVFVRGMHTAAWLVAGYQLLLVGGEVGRTALGDALMGDWVKVPLVVWLLGCYLKDGLGPLIWRSVRCAARGQPGLLVVVIGVVGGVMTVLRYRSTFYIALEISGVFVFFGFMVVGLAVLGLQFFSDPLGLNVSTTCARARADQARSALPRGAMSRMEILRRTVLLSKED</sequence>
<evidence type="ECO:0000313" key="3">
    <source>
        <dbReference type="EMBL" id="KAK4154819.1"/>
    </source>
</evidence>
<reference evidence="3" key="1">
    <citation type="journal article" date="2023" name="Mol. Phylogenet. Evol.">
        <title>Genome-scale phylogeny and comparative genomics of the fungal order Sordariales.</title>
        <authorList>
            <person name="Hensen N."/>
            <person name="Bonometti L."/>
            <person name="Westerberg I."/>
            <person name="Brannstrom I.O."/>
            <person name="Guillou S."/>
            <person name="Cros-Aarteil S."/>
            <person name="Calhoun S."/>
            <person name="Haridas S."/>
            <person name="Kuo A."/>
            <person name="Mondo S."/>
            <person name="Pangilinan J."/>
            <person name="Riley R."/>
            <person name="LaButti K."/>
            <person name="Andreopoulos B."/>
            <person name="Lipzen A."/>
            <person name="Chen C."/>
            <person name="Yan M."/>
            <person name="Daum C."/>
            <person name="Ng V."/>
            <person name="Clum A."/>
            <person name="Steindorff A."/>
            <person name="Ohm R.A."/>
            <person name="Martin F."/>
            <person name="Silar P."/>
            <person name="Natvig D.O."/>
            <person name="Lalanne C."/>
            <person name="Gautier V."/>
            <person name="Ament-Velasquez S.L."/>
            <person name="Kruys A."/>
            <person name="Hutchinson M.I."/>
            <person name="Powell A.J."/>
            <person name="Barry K."/>
            <person name="Miller A.N."/>
            <person name="Grigoriev I.V."/>
            <person name="Debuchy R."/>
            <person name="Gladieux P."/>
            <person name="Hiltunen Thoren M."/>
            <person name="Johannesson H."/>
        </authorList>
    </citation>
    <scope>NUCLEOTIDE SEQUENCE</scope>
    <source>
        <strain evidence="3">CBS 538.74</strain>
    </source>
</reference>
<dbReference type="Proteomes" id="UP001302745">
    <property type="component" value="Unassembled WGS sequence"/>
</dbReference>
<dbReference type="AlphaFoldDB" id="A0AAN6VPB4"/>
<dbReference type="EMBL" id="MU856902">
    <property type="protein sequence ID" value="KAK4154819.1"/>
    <property type="molecule type" value="Genomic_DNA"/>
</dbReference>
<evidence type="ECO:0000313" key="4">
    <source>
        <dbReference type="Proteomes" id="UP001302745"/>
    </source>
</evidence>
<keyword evidence="2" id="KW-0472">Membrane</keyword>
<keyword evidence="4" id="KW-1185">Reference proteome</keyword>
<name>A0AAN6VPB4_9PEZI</name>
<keyword evidence="2" id="KW-0812">Transmembrane</keyword>
<gene>
    <name evidence="3" type="ORF">C8A00DRAFT_32414</name>
</gene>
<evidence type="ECO:0000256" key="1">
    <source>
        <dbReference type="SAM" id="MobiDB-lite"/>
    </source>
</evidence>
<organism evidence="3 4">
    <name type="scientific">Chaetomidium leptoderma</name>
    <dbReference type="NCBI Taxonomy" id="669021"/>
    <lineage>
        <taxon>Eukaryota</taxon>
        <taxon>Fungi</taxon>
        <taxon>Dikarya</taxon>
        <taxon>Ascomycota</taxon>
        <taxon>Pezizomycotina</taxon>
        <taxon>Sordariomycetes</taxon>
        <taxon>Sordariomycetidae</taxon>
        <taxon>Sordariales</taxon>
        <taxon>Chaetomiaceae</taxon>
        <taxon>Chaetomidium</taxon>
    </lineage>
</organism>
<proteinExistence type="predicted"/>
<feature type="transmembrane region" description="Helical" evidence="2">
    <location>
        <begin position="697"/>
        <end position="717"/>
    </location>
</feature>
<protein>
    <submittedName>
        <fullName evidence="3">Uncharacterized protein</fullName>
    </submittedName>
</protein>
<reference evidence="3" key="2">
    <citation type="submission" date="2023-05" db="EMBL/GenBank/DDBJ databases">
        <authorList>
            <consortium name="Lawrence Berkeley National Laboratory"/>
            <person name="Steindorff A."/>
            <person name="Hensen N."/>
            <person name="Bonometti L."/>
            <person name="Westerberg I."/>
            <person name="Brannstrom I.O."/>
            <person name="Guillou S."/>
            <person name="Cros-Aarteil S."/>
            <person name="Calhoun S."/>
            <person name="Haridas S."/>
            <person name="Kuo A."/>
            <person name="Mondo S."/>
            <person name="Pangilinan J."/>
            <person name="Riley R."/>
            <person name="Labutti K."/>
            <person name="Andreopoulos B."/>
            <person name="Lipzen A."/>
            <person name="Chen C."/>
            <person name="Yanf M."/>
            <person name="Daum C."/>
            <person name="Ng V."/>
            <person name="Clum A."/>
            <person name="Ohm R."/>
            <person name="Martin F."/>
            <person name="Silar P."/>
            <person name="Natvig D."/>
            <person name="Lalanne C."/>
            <person name="Gautier V."/>
            <person name="Ament-Velasquez S.L."/>
            <person name="Kruys A."/>
            <person name="Hutchinson M.I."/>
            <person name="Powell A.J."/>
            <person name="Barry K."/>
            <person name="Miller A.N."/>
            <person name="Grigoriev I.V."/>
            <person name="Debuchy R."/>
            <person name="Gladieux P."/>
            <person name="Thoren M.H."/>
            <person name="Johannesson H."/>
        </authorList>
    </citation>
    <scope>NUCLEOTIDE SEQUENCE</scope>
    <source>
        <strain evidence="3">CBS 538.74</strain>
    </source>
</reference>
<feature type="region of interest" description="Disordered" evidence="1">
    <location>
        <begin position="382"/>
        <end position="411"/>
    </location>
</feature>
<accession>A0AAN6VPB4</accession>